<dbReference type="AlphaFoldDB" id="A0A6M5YGV0"/>
<comment type="similarity">
    <text evidence="2">Belongs to the serine-aspartate repeat-containing protein (SDr) family.</text>
</comment>
<accession>A0A6M5YGV0</accession>
<evidence type="ECO:0000259" key="5">
    <source>
        <dbReference type="Pfam" id="PF17210"/>
    </source>
</evidence>
<feature type="domain" description="SD-repeat containing protein B" evidence="5">
    <location>
        <begin position="251"/>
        <end position="318"/>
    </location>
</feature>
<evidence type="ECO:0000256" key="2">
    <source>
        <dbReference type="ARBA" id="ARBA00007257"/>
    </source>
</evidence>
<evidence type="ECO:0000313" key="7">
    <source>
        <dbReference type="Proteomes" id="UP000503447"/>
    </source>
</evidence>
<keyword evidence="3" id="KW-0964">Secreted</keyword>
<dbReference type="Pfam" id="PF17210">
    <property type="entry name" value="SdrD_B"/>
    <property type="match status" value="4"/>
</dbReference>
<dbReference type="SUPFAM" id="SSF49313">
    <property type="entry name" value="Cadherin-like"/>
    <property type="match status" value="1"/>
</dbReference>
<dbReference type="InterPro" id="IPR033764">
    <property type="entry name" value="Sdr_B"/>
</dbReference>
<dbReference type="GO" id="GO:0016020">
    <property type="term" value="C:membrane"/>
    <property type="evidence" value="ECO:0007669"/>
    <property type="project" value="InterPro"/>
</dbReference>
<feature type="domain" description="SD-repeat containing protein B" evidence="5">
    <location>
        <begin position="149"/>
        <end position="224"/>
    </location>
</feature>
<dbReference type="KEGG" id="ftj:FTUN_0723"/>
<dbReference type="EMBL" id="CP053452">
    <property type="protein sequence ID" value="QJW93218.1"/>
    <property type="molecule type" value="Genomic_DNA"/>
</dbReference>
<keyword evidence="7" id="KW-1185">Reference proteome</keyword>
<dbReference type="SUPFAM" id="SSF117074">
    <property type="entry name" value="Hypothetical protein PA1324"/>
    <property type="match status" value="3"/>
</dbReference>
<dbReference type="Gene3D" id="2.60.40.10">
    <property type="entry name" value="Immunoglobulins"/>
    <property type="match status" value="6"/>
</dbReference>
<dbReference type="GO" id="GO:0005509">
    <property type="term" value="F:calcium ion binding"/>
    <property type="evidence" value="ECO:0007669"/>
    <property type="project" value="InterPro"/>
</dbReference>
<reference evidence="7" key="1">
    <citation type="submission" date="2020-05" db="EMBL/GenBank/DDBJ databases">
        <title>Frigoriglobus tundricola gen. nov., sp. nov., a psychrotolerant cellulolytic planctomycete of the family Gemmataceae with two divergent copies of 16S rRNA gene.</title>
        <authorList>
            <person name="Kulichevskaya I.S."/>
            <person name="Ivanova A.A."/>
            <person name="Naumoff D.G."/>
            <person name="Beletsky A.V."/>
            <person name="Rijpstra W.I.C."/>
            <person name="Sinninghe Damste J.S."/>
            <person name="Mardanov A.V."/>
            <person name="Ravin N.V."/>
            <person name="Dedysh S.N."/>
        </authorList>
    </citation>
    <scope>NUCLEOTIDE SEQUENCE [LARGE SCALE GENOMIC DNA]</scope>
    <source>
        <strain evidence="7">PL17</strain>
    </source>
</reference>
<dbReference type="Proteomes" id="UP000503447">
    <property type="component" value="Chromosome"/>
</dbReference>
<dbReference type="InterPro" id="IPR015919">
    <property type="entry name" value="Cadherin-like_sf"/>
</dbReference>
<evidence type="ECO:0000313" key="6">
    <source>
        <dbReference type="EMBL" id="QJW93218.1"/>
    </source>
</evidence>
<evidence type="ECO:0000256" key="4">
    <source>
        <dbReference type="ARBA" id="ARBA00022729"/>
    </source>
</evidence>
<sequence length="1228" mass="123546">MLNSGTDTIQFTAPAGYLIDGPSATWTGQVTVQAGQTLQEDVPAYSATASTAISGIVQVDMNGETPNVGLPGVTVAVLGQSASATTDANGMFTVGNLLSGTYQLQLTAPTGYRFESSNLSTLTVSASAPGQNNSVYVLAYQPGVVSGTAFVDTNADRQEGNGESGLAGVGVTLIGSNGQTVATTNTGSTGNYSFSGLAPGDYTVAFVAPTGYVLSGTSRSTQQSVPLGSGQTQIVNAPAYTHSQAATVSGTVWKDTNGDGLAGASVALLDANGNSVATITTGSAGTYSVTGLAPGTYTLGFTVPAGYVLNGSSSGLSESLTLGAGETIEADAQAYPVAQSSTVSGTVTLDKNGNGIADVGETGLAGVTVSLLDSNGNPMTGSGGAPITTTTDSTGAYAFSNLAPGSYGVQFSAPASYVMSDSGQSSWSGSVNTPGPNSTLNALAFQPITVSGTAFLDSNGDKVRDNGETALAGVHVSVIDQNGNTIATATTAADGSYAISGLAPGEDEIEFTAPNGDVVSGTSASSWWEQLALNSGVNVTAGAGGYEPGTASGGSSTTNPAALYAIPGQANAEGEAVSLQLTLLNNTTGQIPTYTVTGLPPGLSLSPTTTGMITGTPFYSDAQTNGGVYLVTVTDTVGGSSGSMSFNWSITDTNRLGQIDDVLSKTDASGNITLLSGGSIQATDLLGDALTFTISGLPGATISGTQISPGVWLAAISGHIPDATATYTVTVSVTGGGATDTRTFNWTNESSGAAAAIQPEVNDTLSTSDDFSEVGTAIDVGYLITGPDALTGGIVTFSIASGPGQISGPTTVTFGPSSSGVVYVGTSVTPTGVTPTADGIQVNAVLVDGNNPPKDLPVAKVYGVELWLRSVAGGRVMPIGHVVGNQTPPGMTQDRIPPRVNTSVRLYLSGWLPQFTGIAWQIINQSDLNGRVVSVDDNGAKSATDAPIKIPAISWIPAPIGATYTSYAALTLQGSMQTAPPAGNQAAGVNAGQLDLRLVNSFKPAEKLYDSAGFSVAAVPVGVTMLKGVAQAPGVIDKGNGKYAVSIAQQYGFTIKSDSGDMTDLTQVSVKEIVTDGQATGIMKGQEKGNSTPDYLPPLGVLLNDGTPMVDNVGLSWVTVTATSVAQAAVLGTKEYFDALNTLSNGKSGSTGTLVNNQYFMFKDARTGATDIKIDKSGFKHSVTVTMTDANTFTITVAKTPGANNDVGAGTENDTTQKPVELTVKNPG</sequence>
<dbReference type="PANTHER" id="PTHR36108">
    <property type="entry name" value="COLOSSIN-B-RELATED"/>
    <property type="match status" value="1"/>
</dbReference>
<protein>
    <recommendedName>
        <fullName evidence="5">SD-repeat containing protein B domain-containing protein</fullName>
    </recommendedName>
</protein>
<dbReference type="GO" id="GO:0005576">
    <property type="term" value="C:extracellular region"/>
    <property type="evidence" value="ECO:0007669"/>
    <property type="project" value="UniProtKB-SubCell"/>
</dbReference>
<name>A0A6M5YGV0_9BACT</name>
<evidence type="ECO:0000256" key="3">
    <source>
        <dbReference type="ARBA" id="ARBA00022525"/>
    </source>
</evidence>
<dbReference type="SUPFAM" id="SSF49478">
    <property type="entry name" value="Cna protein B-type domain"/>
    <property type="match status" value="2"/>
</dbReference>
<evidence type="ECO:0000256" key="1">
    <source>
        <dbReference type="ARBA" id="ARBA00004613"/>
    </source>
</evidence>
<dbReference type="PANTHER" id="PTHR36108:SF13">
    <property type="entry name" value="COLOSSIN-B-RELATED"/>
    <property type="match status" value="1"/>
</dbReference>
<proteinExistence type="inferred from homology"/>
<dbReference type="InterPro" id="IPR013783">
    <property type="entry name" value="Ig-like_fold"/>
</dbReference>
<feature type="domain" description="SD-repeat containing protein B" evidence="5">
    <location>
        <begin position="346"/>
        <end position="426"/>
    </location>
</feature>
<dbReference type="Gene3D" id="2.60.40.1120">
    <property type="entry name" value="Carboxypeptidase-like, regulatory domain"/>
    <property type="match status" value="1"/>
</dbReference>
<dbReference type="RefSeq" id="WP_171469460.1">
    <property type="nucleotide sequence ID" value="NZ_CP053452.2"/>
</dbReference>
<gene>
    <name evidence="6" type="ORF">FTUN_0723</name>
</gene>
<comment type="subcellular location">
    <subcellularLocation>
        <location evidence="1">Secreted</location>
    </subcellularLocation>
</comment>
<keyword evidence="4" id="KW-0732">Signal</keyword>
<organism evidence="6 7">
    <name type="scientific">Frigoriglobus tundricola</name>
    <dbReference type="NCBI Taxonomy" id="2774151"/>
    <lineage>
        <taxon>Bacteria</taxon>
        <taxon>Pseudomonadati</taxon>
        <taxon>Planctomycetota</taxon>
        <taxon>Planctomycetia</taxon>
        <taxon>Gemmatales</taxon>
        <taxon>Gemmataceae</taxon>
        <taxon>Frigoriglobus</taxon>
    </lineage>
</organism>
<feature type="domain" description="SD-repeat containing protein B" evidence="5">
    <location>
        <begin position="454"/>
        <end position="525"/>
    </location>
</feature>